<feature type="compositionally biased region" description="Basic and acidic residues" evidence="1">
    <location>
        <begin position="67"/>
        <end position="82"/>
    </location>
</feature>
<name>A0ABW7F559_9BURK</name>
<reference evidence="2 3" key="1">
    <citation type="submission" date="2024-08" db="EMBL/GenBank/DDBJ databases">
        <authorList>
            <person name="Lu H."/>
        </authorList>
    </citation>
    <scope>NUCLEOTIDE SEQUENCE [LARGE SCALE GENOMIC DNA]</scope>
    <source>
        <strain evidence="2 3">LYH14W</strain>
    </source>
</reference>
<organism evidence="2 3">
    <name type="scientific">Pelomonas parva</name>
    <dbReference type="NCBI Taxonomy" id="3299032"/>
    <lineage>
        <taxon>Bacteria</taxon>
        <taxon>Pseudomonadati</taxon>
        <taxon>Pseudomonadota</taxon>
        <taxon>Betaproteobacteria</taxon>
        <taxon>Burkholderiales</taxon>
        <taxon>Sphaerotilaceae</taxon>
        <taxon>Roseateles</taxon>
    </lineage>
</organism>
<feature type="compositionally biased region" description="Basic and acidic residues" evidence="1">
    <location>
        <begin position="26"/>
        <end position="48"/>
    </location>
</feature>
<dbReference type="EMBL" id="JBIGHV010000006">
    <property type="protein sequence ID" value="MFG6431764.1"/>
    <property type="molecule type" value="Genomic_DNA"/>
</dbReference>
<gene>
    <name evidence="2" type="ORF">ACG00Y_17720</name>
</gene>
<accession>A0ABW7F559</accession>
<dbReference type="RefSeq" id="WP_394481077.1">
    <property type="nucleotide sequence ID" value="NZ_JBIGHV010000006.1"/>
</dbReference>
<evidence type="ECO:0000313" key="2">
    <source>
        <dbReference type="EMBL" id="MFG6431764.1"/>
    </source>
</evidence>
<feature type="region of interest" description="Disordered" evidence="1">
    <location>
        <begin position="1"/>
        <end position="90"/>
    </location>
</feature>
<dbReference type="Proteomes" id="UP001606210">
    <property type="component" value="Unassembled WGS sequence"/>
</dbReference>
<proteinExistence type="predicted"/>
<protein>
    <submittedName>
        <fullName evidence="2">Uncharacterized protein</fullName>
    </submittedName>
</protein>
<comment type="caution">
    <text evidence="2">The sequence shown here is derived from an EMBL/GenBank/DDBJ whole genome shotgun (WGS) entry which is preliminary data.</text>
</comment>
<keyword evidence="3" id="KW-1185">Reference proteome</keyword>
<feature type="compositionally biased region" description="Polar residues" evidence="1">
    <location>
        <begin position="1"/>
        <end position="16"/>
    </location>
</feature>
<evidence type="ECO:0000313" key="3">
    <source>
        <dbReference type="Proteomes" id="UP001606210"/>
    </source>
</evidence>
<sequence length="90" mass="9618">MTANTSPRPAETTQRGTVEPKGPSLPHERDQQIDATHPDPDPGIERAAQDLQQGQVDTDLRATPGLDAERRGDLVDGGERGAGDQPAARR</sequence>
<evidence type="ECO:0000256" key="1">
    <source>
        <dbReference type="SAM" id="MobiDB-lite"/>
    </source>
</evidence>